<gene>
    <name evidence="1" type="ORF">HMPREF9021_01746</name>
</gene>
<dbReference type="Proteomes" id="UP000017813">
    <property type="component" value="Unassembled WGS sequence"/>
</dbReference>
<keyword evidence="2" id="KW-1185">Reference proteome</keyword>
<dbReference type="OrthoDB" id="8778365at2"/>
<dbReference type="HOGENOM" id="CLU_1721117_0_0_4"/>
<dbReference type="AlphaFoldDB" id="V9HBD7"/>
<dbReference type="KEGG" id="smur:BWP33_08205"/>
<dbReference type="EMBL" id="ADCY02000035">
    <property type="protein sequence ID" value="EFG30459.2"/>
    <property type="molecule type" value="Genomic_DNA"/>
</dbReference>
<organism evidence="1 2">
    <name type="scientific">Simonsiella muelleri ATCC 29453</name>
    <dbReference type="NCBI Taxonomy" id="641147"/>
    <lineage>
        <taxon>Bacteria</taxon>
        <taxon>Pseudomonadati</taxon>
        <taxon>Pseudomonadota</taxon>
        <taxon>Betaproteobacteria</taxon>
        <taxon>Neisseriales</taxon>
        <taxon>Neisseriaceae</taxon>
        <taxon>Simonsiella</taxon>
    </lineage>
</organism>
<evidence type="ECO:0000313" key="1">
    <source>
        <dbReference type="EMBL" id="EFG30459.2"/>
    </source>
</evidence>
<sequence>MKIQAAFNAAFGESVTIFAAQIHHKIVIAKVSAYTEIRKDDVIFLSNNPLVEADFHFEMRDFQAAFEAYQILMQSNKCVMQDDLARYKPENVVDFDGQKDNGDGKYNIDKLKNGHWAVLAICLYYFNQTKTTQQFDNAINFMNDLIDFYLTI</sequence>
<dbReference type="STRING" id="641147.HMPREF9021_01746"/>
<evidence type="ECO:0000313" key="2">
    <source>
        <dbReference type="Proteomes" id="UP000017813"/>
    </source>
</evidence>
<name>V9HBD7_9NEIS</name>
<comment type="caution">
    <text evidence="1">The sequence shown here is derived from an EMBL/GenBank/DDBJ whole genome shotgun (WGS) entry which is preliminary data.</text>
</comment>
<reference evidence="1 2" key="2">
    <citation type="submission" date="2011-10" db="EMBL/GenBank/DDBJ databases">
        <title>The Genome Sequence of Simonsiella muelleri ATCC 29453.</title>
        <authorList>
            <consortium name="The Broad Institute Genome Sequencing Platform"/>
            <consortium name="The Broad Institute Genome Sequencing Center for Infectious Disease"/>
            <person name="Earl A."/>
            <person name="Ward D."/>
            <person name="Feldgarden M."/>
            <person name="Gevers D."/>
            <person name="Izard J."/>
            <person name="Baranova O.V."/>
            <person name="Blanton J.M."/>
            <person name="Tanner A.C."/>
            <person name="Dewhirst F."/>
            <person name="Young S.K."/>
            <person name="Zeng Q."/>
            <person name="Gargeya S."/>
            <person name="Fitzgerald M."/>
            <person name="Haas B."/>
            <person name="Abouelleil A."/>
            <person name="Alvarado L."/>
            <person name="Arachchi H.M."/>
            <person name="Berlin A."/>
            <person name="Brown A."/>
            <person name="Chapman S.B."/>
            <person name="Chen Z."/>
            <person name="Dunbar C."/>
            <person name="Freedman E."/>
            <person name="Gearin G."/>
            <person name="Goldberg J."/>
            <person name="Griggs A."/>
            <person name="Gujja S."/>
            <person name="Heiman D."/>
            <person name="Howarth C."/>
            <person name="Larson L."/>
            <person name="Lui A."/>
            <person name="MacDonald P.J.P."/>
            <person name="Montmayeur A."/>
            <person name="Murphy C."/>
            <person name="Neiman D."/>
            <person name="Pearson M."/>
            <person name="Priest M."/>
            <person name="Roberts A."/>
            <person name="Saif S."/>
            <person name="Shea T."/>
            <person name="Shenoy N."/>
            <person name="Sisk P."/>
            <person name="Stolte C."/>
            <person name="Sykes S."/>
            <person name="Wortman J."/>
            <person name="Nusbaum C."/>
            <person name="Birren B."/>
        </authorList>
    </citation>
    <scope>NUCLEOTIDE SEQUENCE [LARGE SCALE GENOMIC DNA]</scope>
    <source>
        <strain evidence="1 2">ATCC 29453</strain>
    </source>
</reference>
<reference evidence="1 2" key="1">
    <citation type="submission" date="2010-03" db="EMBL/GenBank/DDBJ databases">
        <authorList>
            <consortium name="The Broad Institute Genome Sequencing Platform"/>
            <person name="Ward D."/>
            <person name="Earl A."/>
            <person name="Feldgarden M."/>
            <person name="Gevers D."/>
            <person name="Young S."/>
            <person name="Zeng Q."/>
            <person name="Koehrsen M."/>
            <person name="Alvarado L."/>
            <person name="Berlin A.M."/>
            <person name="Borenstein D."/>
            <person name="Chapman S.B."/>
            <person name="Chen Z."/>
            <person name="Engels R."/>
            <person name="Freedman E."/>
            <person name="Gellesch M."/>
            <person name="Goldberg J."/>
            <person name="Griggs A."/>
            <person name="Gujja S."/>
            <person name="Heilman E.R."/>
            <person name="Heiman D.I."/>
            <person name="Hepburn T.A."/>
            <person name="Howarth C."/>
            <person name="Jen D."/>
            <person name="Larson L."/>
            <person name="Mehta T."/>
            <person name="Park D."/>
            <person name="Pearson M."/>
            <person name="Richards J."/>
            <person name="Roberts A."/>
            <person name="Saif S."/>
            <person name="Shea T.D."/>
            <person name="Shenoy N."/>
            <person name="Sisk P."/>
            <person name="Stolte C."/>
            <person name="Sykes S.N."/>
            <person name="Walk T."/>
            <person name="White J."/>
            <person name="Yandava C."/>
            <person name="Izard J."/>
            <person name="Baranova O.V."/>
            <person name="Blanton J.M."/>
            <person name="Tanner A.C."/>
            <person name="Dewhirst F."/>
            <person name="Haas B."/>
            <person name="Nusbaum C."/>
            <person name="Birren B."/>
        </authorList>
    </citation>
    <scope>NUCLEOTIDE SEQUENCE [LARGE SCALE GENOMIC DNA]</scope>
    <source>
        <strain evidence="1 2">ATCC 29453</strain>
    </source>
</reference>
<accession>V9HBD7</accession>
<proteinExistence type="predicted"/>
<dbReference type="RefSeq" id="WP_002642151.1">
    <property type="nucleotide sequence ID" value="NZ_CP019448.1"/>
</dbReference>
<protein>
    <submittedName>
        <fullName evidence="1">Uncharacterized protein</fullName>
    </submittedName>
</protein>